<dbReference type="InterPro" id="IPR001647">
    <property type="entry name" value="HTH_TetR"/>
</dbReference>
<dbReference type="EMBL" id="FNYV01000001">
    <property type="protein sequence ID" value="SEI50130.1"/>
    <property type="molecule type" value="Genomic_DNA"/>
</dbReference>
<dbReference type="RefSeq" id="WP_092373326.1">
    <property type="nucleotide sequence ID" value="NZ_BOPI01000014.1"/>
</dbReference>
<evidence type="ECO:0000256" key="4">
    <source>
        <dbReference type="PROSITE-ProRule" id="PRU00335"/>
    </source>
</evidence>
<dbReference type="PANTHER" id="PTHR30055">
    <property type="entry name" value="HTH-TYPE TRANSCRIPTIONAL REGULATOR RUTR"/>
    <property type="match status" value="1"/>
</dbReference>
<evidence type="ECO:0000256" key="3">
    <source>
        <dbReference type="ARBA" id="ARBA00023163"/>
    </source>
</evidence>
<accession>A0A1H6REB0</accession>
<dbReference type="PRINTS" id="PR00455">
    <property type="entry name" value="HTHTETR"/>
</dbReference>
<dbReference type="OrthoDB" id="3358037at2"/>
<reference evidence="7" key="1">
    <citation type="submission" date="2016-10" db="EMBL/GenBank/DDBJ databases">
        <authorList>
            <person name="Varghese N."/>
            <person name="Submissions S."/>
        </authorList>
    </citation>
    <scope>NUCLEOTIDE SEQUENCE [LARGE SCALE GENOMIC DNA]</scope>
    <source>
        <strain evidence="7">CGMCC 4.7038</strain>
    </source>
</reference>
<dbReference type="Pfam" id="PF00440">
    <property type="entry name" value="TetR_N"/>
    <property type="match status" value="1"/>
</dbReference>
<dbReference type="SUPFAM" id="SSF46689">
    <property type="entry name" value="Homeodomain-like"/>
    <property type="match status" value="1"/>
</dbReference>
<keyword evidence="3" id="KW-0804">Transcription</keyword>
<dbReference type="InterPro" id="IPR050109">
    <property type="entry name" value="HTH-type_TetR-like_transc_reg"/>
</dbReference>
<gene>
    <name evidence="6" type="ORF">SAMN05443287_10113</name>
</gene>
<dbReference type="Pfam" id="PF02909">
    <property type="entry name" value="TetR_C_1"/>
    <property type="match status" value="1"/>
</dbReference>
<protein>
    <submittedName>
        <fullName evidence="6">Tetracyclin repressor, C-terminal all-alpha domain</fullName>
    </submittedName>
</protein>
<dbReference type="GO" id="GO:0045892">
    <property type="term" value="P:negative regulation of DNA-templated transcription"/>
    <property type="evidence" value="ECO:0007669"/>
    <property type="project" value="InterPro"/>
</dbReference>
<feature type="domain" description="HTH tetR-type" evidence="5">
    <location>
        <begin position="16"/>
        <end position="76"/>
    </location>
</feature>
<keyword evidence="1" id="KW-0805">Transcription regulation</keyword>
<dbReference type="PROSITE" id="PS50977">
    <property type="entry name" value="HTH_TETR_2"/>
    <property type="match status" value="1"/>
</dbReference>
<keyword evidence="2 4" id="KW-0238">DNA-binding</keyword>
<dbReference type="SUPFAM" id="SSF48498">
    <property type="entry name" value="Tetracyclin repressor-like, C-terminal domain"/>
    <property type="match status" value="1"/>
</dbReference>
<evidence type="ECO:0000256" key="2">
    <source>
        <dbReference type="ARBA" id="ARBA00023125"/>
    </source>
</evidence>
<sequence length="228" mass="25596">MPAEVPRKRRVGRPPRLSLDAIIAAAARILQTEGMEKLSMRRLANELGTTPMALYHHVRDKDELLVHVLESQARTMPRPEFPADPRERLATSSILLYELLAERPWIIEVLTGDDLIAPSALWIVEVMVGAAVDYGYSADEAVHVYRTIWFYIVGNLIVRVTGNRRRARTGTVYQDEVVARLTTATHPRLADVAGRWAELNARDTHRQALTAIVNGLLPTPDPAKPKDR</sequence>
<organism evidence="6 7">
    <name type="scientific">Micromonospora phaseoli</name>
    <dbReference type="NCBI Taxonomy" id="1144548"/>
    <lineage>
        <taxon>Bacteria</taxon>
        <taxon>Bacillati</taxon>
        <taxon>Actinomycetota</taxon>
        <taxon>Actinomycetes</taxon>
        <taxon>Micromonosporales</taxon>
        <taxon>Micromonosporaceae</taxon>
        <taxon>Micromonospora</taxon>
    </lineage>
</organism>
<dbReference type="InterPro" id="IPR036271">
    <property type="entry name" value="Tet_transcr_reg_TetR-rel_C_sf"/>
</dbReference>
<dbReference type="GO" id="GO:0000976">
    <property type="term" value="F:transcription cis-regulatory region binding"/>
    <property type="evidence" value="ECO:0007669"/>
    <property type="project" value="TreeGrafter"/>
</dbReference>
<dbReference type="InterPro" id="IPR004111">
    <property type="entry name" value="Repressor_TetR_C"/>
</dbReference>
<evidence type="ECO:0000313" key="6">
    <source>
        <dbReference type="EMBL" id="SEI50130.1"/>
    </source>
</evidence>
<feature type="DNA-binding region" description="H-T-H motif" evidence="4">
    <location>
        <begin position="39"/>
        <end position="58"/>
    </location>
</feature>
<name>A0A1H6REB0_9ACTN</name>
<dbReference type="GO" id="GO:0003700">
    <property type="term" value="F:DNA-binding transcription factor activity"/>
    <property type="evidence" value="ECO:0007669"/>
    <property type="project" value="TreeGrafter"/>
</dbReference>
<proteinExistence type="predicted"/>
<keyword evidence="7" id="KW-1185">Reference proteome</keyword>
<evidence type="ECO:0000256" key="1">
    <source>
        <dbReference type="ARBA" id="ARBA00023015"/>
    </source>
</evidence>
<evidence type="ECO:0000259" key="5">
    <source>
        <dbReference type="PROSITE" id="PS50977"/>
    </source>
</evidence>
<dbReference type="PANTHER" id="PTHR30055:SF151">
    <property type="entry name" value="TRANSCRIPTIONAL REGULATORY PROTEIN"/>
    <property type="match status" value="1"/>
</dbReference>
<dbReference type="STRING" id="1144548.SAMN05443287_10113"/>
<dbReference type="AlphaFoldDB" id="A0A1H6REB0"/>
<dbReference type="Gene3D" id="1.10.357.10">
    <property type="entry name" value="Tetracycline Repressor, domain 2"/>
    <property type="match status" value="1"/>
</dbReference>
<evidence type="ECO:0000313" key="7">
    <source>
        <dbReference type="Proteomes" id="UP000198707"/>
    </source>
</evidence>
<dbReference type="Proteomes" id="UP000198707">
    <property type="component" value="Unassembled WGS sequence"/>
</dbReference>
<dbReference type="InterPro" id="IPR009057">
    <property type="entry name" value="Homeodomain-like_sf"/>
</dbReference>